<evidence type="ECO:0000313" key="2">
    <source>
        <dbReference type="Proteomes" id="UP000001627"/>
    </source>
</evidence>
<gene>
    <name evidence="1" type="ordered locus">NRI_0637</name>
</gene>
<name>C6V5E6_NEORI</name>
<dbReference type="KEGG" id="nri:NRI_0637"/>
<sequence>MCTSSACDVLVEIDRLFKIFLSFSSTQEVLAYFSHLHFGKG</sequence>
<evidence type="ECO:0000313" key="1">
    <source>
        <dbReference type="EMBL" id="ACT69616.1"/>
    </source>
</evidence>
<keyword evidence="2" id="KW-1185">Reference proteome</keyword>
<organism evidence="1 2">
    <name type="scientific">Neorickettsia risticii (strain Illinois)</name>
    <dbReference type="NCBI Taxonomy" id="434131"/>
    <lineage>
        <taxon>Bacteria</taxon>
        <taxon>Pseudomonadati</taxon>
        <taxon>Pseudomonadota</taxon>
        <taxon>Alphaproteobacteria</taxon>
        <taxon>Rickettsiales</taxon>
        <taxon>Anaplasmataceae</taxon>
        <taxon>Neorickettsia</taxon>
    </lineage>
</organism>
<dbReference type="STRING" id="434131.NRI_0637"/>
<proteinExistence type="predicted"/>
<dbReference type="EMBL" id="CP001431">
    <property type="protein sequence ID" value="ACT69616.1"/>
    <property type="molecule type" value="Genomic_DNA"/>
</dbReference>
<dbReference type="HOGENOM" id="CLU_3273361_0_0_5"/>
<accession>C6V5E6</accession>
<dbReference type="AlphaFoldDB" id="C6V5E6"/>
<reference evidence="1 2" key="1">
    <citation type="journal article" date="2009" name="Nucleic Acids Res.">
        <title>Analysis of complete genome sequence of Neorickettsia risticii: causative agent of Potomac horse fever.</title>
        <authorList>
            <person name="Lin M."/>
            <person name="Zhang C."/>
            <person name="Gibson K."/>
            <person name="Rikihisa Y."/>
        </authorList>
    </citation>
    <scope>NUCLEOTIDE SEQUENCE [LARGE SCALE GENOMIC DNA]</scope>
    <source>
        <strain evidence="1 2">Illinois</strain>
    </source>
</reference>
<protein>
    <submittedName>
        <fullName evidence="1">Uncharacterized protein</fullName>
    </submittedName>
</protein>
<dbReference type="Proteomes" id="UP000001627">
    <property type="component" value="Chromosome"/>
</dbReference>